<dbReference type="InterPro" id="IPR016137">
    <property type="entry name" value="RGS"/>
</dbReference>
<dbReference type="PROSITE" id="PS50841">
    <property type="entry name" value="DIX"/>
    <property type="match status" value="1"/>
</dbReference>
<dbReference type="GO" id="GO:0016055">
    <property type="term" value="P:Wnt signaling pathway"/>
    <property type="evidence" value="ECO:0007669"/>
    <property type="project" value="UniProtKB-KW"/>
</dbReference>
<evidence type="ECO:0000256" key="5">
    <source>
        <dbReference type="SAM" id="MobiDB-lite"/>
    </source>
</evidence>
<dbReference type="InterPro" id="IPR044926">
    <property type="entry name" value="RGS_subdomain_2"/>
</dbReference>
<dbReference type="GO" id="GO:0090090">
    <property type="term" value="P:negative regulation of canonical Wnt signaling pathway"/>
    <property type="evidence" value="ECO:0007669"/>
    <property type="project" value="InterPro"/>
</dbReference>
<dbReference type="Gene3D" id="1.10.167.10">
    <property type="entry name" value="Regulator of G-protein Signalling 4, domain 2"/>
    <property type="match status" value="1"/>
</dbReference>
<protein>
    <submittedName>
        <fullName evidence="8">Axin protein pry-1</fullName>
    </submittedName>
</protein>
<evidence type="ECO:0000259" key="7">
    <source>
        <dbReference type="PROSITE" id="PS50841"/>
    </source>
</evidence>
<comment type="caution">
    <text evidence="8">The sequence shown here is derived from an EMBL/GenBank/DDBJ whole genome shotgun (WGS) entry which is preliminary data.</text>
</comment>
<accession>A0AAN8FKE2</accession>
<feature type="domain" description="DIX" evidence="7">
    <location>
        <begin position="476"/>
        <end position="562"/>
    </location>
</feature>
<feature type="region of interest" description="Disordered" evidence="5">
    <location>
        <begin position="357"/>
        <end position="385"/>
    </location>
</feature>
<name>A0AAN8FKE2_TRICO</name>
<dbReference type="InterPro" id="IPR043581">
    <property type="entry name" value="Axin-like"/>
</dbReference>
<comment type="subcellular location">
    <subcellularLocation>
        <location evidence="1">Cytoplasm</location>
    </subcellularLocation>
</comment>
<evidence type="ECO:0000256" key="2">
    <source>
        <dbReference type="ARBA" id="ARBA00022490"/>
    </source>
</evidence>
<dbReference type="InterPro" id="IPR038207">
    <property type="entry name" value="DIX_dom_sf"/>
</dbReference>
<reference evidence="8 9" key="1">
    <citation type="submission" date="2019-10" db="EMBL/GenBank/DDBJ databases">
        <title>Assembly and Annotation for the nematode Trichostrongylus colubriformis.</title>
        <authorList>
            <person name="Martin J."/>
        </authorList>
    </citation>
    <scope>NUCLEOTIDE SEQUENCE [LARGE SCALE GENOMIC DNA]</scope>
    <source>
        <strain evidence="8">G859</strain>
        <tissue evidence="8">Whole worm</tissue>
    </source>
</reference>
<dbReference type="GO" id="GO:0048468">
    <property type="term" value="P:cell development"/>
    <property type="evidence" value="ECO:0007669"/>
    <property type="project" value="TreeGrafter"/>
</dbReference>
<dbReference type="PANTHER" id="PTHR46102">
    <property type="entry name" value="AXIN"/>
    <property type="match status" value="1"/>
</dbReference>
<feature type="compositionally biased region" description="Polar residues" evidence="5">
    <location>
        <begin position="175"/>
        <end position="184"/>
    </location>
</feature>
<evidence type="ECO:0000313" key="9">
    <source>
        <dbReference type="Proteomes" id="UP001331761"/>
    </source>
</evidence>
<dbReference type="SUPFAM" id="SSF54236">
    <property type="entry name" value="Ubiquitin-like"/>
    <property type="match status" value="1"/>
</dbReference>
<evidence type="ECO:0000256" key="1">
    <source>
        <dbReference type="ARBA" id="ARBA00004496"/>
    </source>
</evidence>
<dbReference type="GO" id="GO:0031625">
    <property type="term" value="F:ubiquitin protein ligase binding"/>
    <property type="evidence" value="ECO:0007669"/>
    <property type="project" value="TreeGrafter"/>
</dbReference>
<evidence type="ECO:0000256" key="4">
    <source>
        <dbReference type="PROSITE-ProRule" id="PRU00069"/>
    </source>
</evidence>
<dbReference type="GO" id="GO:0060090">
    <property type="term" value="F:molecular adaptor activity"/>
    <property type="evidence" value="ECO:0007669"/>
    <property type="project" value="TreeGrafter"/>
</dbReference>
<dbReference type="GO" id="GO:0005886">
    <property type="term" value="C:plasma membrane"/>
    <property type="evidence" value="ECO:0007669"/>
    <property type="project" value="TreeGrafter"/>
</dbReference>
<dbReference type="AlphaFoldDB" id="A0AAN8FKE2"/>
<keyword evidence="9" id="KW-1185">Reference proteome</keyword>
<dbReference type="Pfam" id="PF00615">
    <property type="entry name" value="RGS"/>
    <property type="match status" value="1"/>
</dbReference>
<keyword evidence="2" id="KW-0963">Cytoplasm</keyword>
<dbReference type="GO" id="GO:0005737">
    <property type="term" value="C:cytoplasm"/>
    <property type="evidence" value="ECO:0007669"/>
    <property type="project" value="UniProtKB-SubCell"/>
</dbReference>
<dbReference type="Gene3D" id="2.40.240.130">
    <property type="match status" value="1"/>
</dbReference>
<feature type="region of interest" description="Disordered" evidence="5">
    <location>
        <begin position="431"/>
        <end position="470"/>
    </location>
</feature>
<evidence type="ECO:0000256" key="3">
    <source>
        <dbReference type="ARBA" id="ARBA00022687"/>
    </source>
</evidence>
<gene>
    <name evidence="8" type="ORF">GCK32_004643</name>
</gene>
<feature type="region of interest" description="Disordered" evidence="5">
    <location>
        <begin position="158"/>
        <end position="184"/>
    </location>
</feature>
<dbReference type="PROSITE" id="PS50132">
    <property type="entry name" value="RGS"/>
    <property type="match status" value="1"/>
</dbReference>
<proteinExistence type="predicted"/>
<dbReference type="Pfam" id="PF00778">
    <property type="entry name" value="DIX"/>
    <property type="match status" value="1"/>
</dbReference>
<dbReference type="GO" id="GO:0005634">
    <property type="term" value="C:nucleus"/>
    <property type="evidence" value="ECO:0007669"/>
    <property type="project" value="TreeGrafter"/>
</dbReference>
<dbReference type="GO" id="GO:0019901">
    <property type="term" value="F:protein kinase binding"/>
    <property type="evidence" value="ECO:0007669"/>
    <property type="project" value="TreeGrafter"/>
</dbReference>
<dbReference type="InterPro" id="IPR001158">
    <property type="entry name" value="DIX"/>
</dbReference>
<dbReference type="EMBL" id="WIXE01012614">
    <property type="protein sequence ID" value="KAK5975792.1"/>
    <property type="molecule type" value="Genomic_DNA"/>
</dbReference>
<dbReference type="InterPro" id="IPR029071">
    <property type="entry name" value="Ubiquitin-like_domsf"/>
</dbReference>
<dbReference type="InterPro" id="IPR036305">
    <property type="entry name" value="RGS_sf"/>
</dbReference>
<organism evidence="8 9">
    <name type="scientific">Trichostrongylus colubriformis</name>
    <name type="common">Black scour worm</name>
    <dbReference type="NCBI Taxonomy" id="6319"/>
    <lineage>
        <taxon>Eukaryota</taxon>
        <taxon>Metazoa</taxon>
        <taxon>Ecdysozoa</taxon>
        <taxon>Nematoda</taxon>
        <taxon>Chromadorea</taxon>
        <taxon>Rhabditida</taxon>
        <taxon>Rhabditina</taxon>
        <taxon>Rhabditomorpha</taxon>
        <taxon>Strongyloidea</taxon>
        <taxon>Trichostrongylidae</taxon>
        <taxon>Trichostrongylus</taxon>
    </lineage>
</organism>
<feature type="domain" description="RGS" evidence="6">
    <location>
        <begin position="30"/>
        <end position="126"/>
    </location>
</feature>
<evidence type="ECO:0000259" key="6">
    <source>
        <dbReference type="PROSITE" id="PS50132"/>
    </source>
</evidence>
<dbReference type="PANTHER" id="PTHR46102:SF2">
    <property type="entry name" value="AXIN"/>
    <property type="match status" value="1"/>
</dbReference>
<sequence length="564" mass="63726">MCFHPRLICSLTLLTMPSEWDRPHMRWTLRLEYVLSDRTALDAFRDWLVANSNPQPLELHFAVLAYDRMSAQRNAQTAELARSIYQKYISLRTASCCFNFIPHKIRQEIGARLKSTGSGFPDPRLFAGVLPYLDSFLRQQHEQFVCSEEFLDAFNRVNMSGEDTGDTPTERRRSATSSKKPQLTAETLMKSRHDREHVLGESSLEKMYPASSIPRPYVCHATTSQNDSAVSSSFSSDANGHRPTRLRSIREEHLRGNPTTFAIPRVEHHAKGDTMQFDHNTDEGRRMFAAVLCKKLNRLQARRERNDETERQLRDIEDRKCTTRELISTSDAVHDVACDDDDDVECYLERMREDSLKASANRSPRHSALSPRPFSPERAKSGSNTMGVMSMSVSSYPRSVNQFAPPPLPNTFNTSGVYYKESRNSSHTAPIYDSSGVESMAPSAFSDNSRGSRRMPMIPPGLSTPRKTRRSLPSAGQQLMTISYKGIDGVPVVAHVPISPAGLTLKEFRRHFSISSHSNVQFFFKSTCEDGSAPYQLLLVNDDSAYLPIFEGRITAELKRISPE</sequence>
<evidence type="ECO:0000313" key="8">
    <source>
        <dbReference type="EMBL" id="KAK5975792.1"/>
    </source>
</evidence>
<keyword evidence="3 4" id="KW-0879">Wnt signaling pathway</keyword>
<dbReference type="GO" id="GO:0032436">
    <property type="term" value="P:positive regulation of proteasomal ubiquitin-dependent protein catabolic process"/>
    <property type="evidence" value="ECO:0007669"/>
    <property type="project" value="TreeGrafter"/>
</dbReference>
<dbReference type="GO" id="GO:0008013">
    <property type="term" value="F:beta-catenin binding"/>
    <property type="evidence" value="ECO:0007669"/>
    <property type="project" value="TreeGrafter"/>
</dbReference>
<dbReference type="GO" id="GO:0030877">
    <property type="term" value="C:beta-catenin destruction complex"/>
    <property type="evidence" value="ECO:0007669"/>
    <property type="project" value="TreeGrafter"/>
</dbReference>
<dbReference type="SUPFAM" id="SSF48097">
    <property type="entry name" value="Regulator of G-protein signaling, RGS"/>
    <property type="match status" value="1"/>
</dbReference>
<dbReference type="Proteomes" id="UP001331761">
    <property type="component" value="Unassembled WGS sequence"/>
</dbReference>